<keyword evidence="1" id="KW-0732">Signal</keyword>
<comment type="caution">
    <text evidence="3">The sequence shown here is derived from an EMBL/GenBank/DDBJ whole genome shotgun (WGS) entry which is preliminary data.</text>
</comment>
<dbReference type="Pfam" id="PF00856">
    <property type="entry name" value="SET"/>
    <property type="match status" value="1"/>
</dbReference>
<evidence type="ECO:0000313" key="4">
    <source>
        <dbReference type="Proteomes" id="UP000078544"/>
    </source>
</evidence>
<sequence>MRLPTRASALLCVLATSIQAKLRPADQLALFGQTPIEPLLQSPIAVSRATLLPQDEVKNTSQLLKVYTSKTFSGGRGMSIITTPDRIKDFANVDPLAEGTNEVDPFAPFEERVIPGKGRGLFATRYIHRGERIFATTPLVLIDSAIVDEEEDVQESLVKEAAEKLPPGSRESFWDMYAQNEAIPARSRVDSNAFDVDVHGNNYFGVMPESARLNHDCRPNTNYFFDPDTLTHFIHAVADIPPGTEITDTYIDVTMPRDARMAKLKRNWGFTCSCSLCSAHSKLSDASDGRLQHIQELNGYFWQSWEAATPAMAETLISLYQQERLYTSYSQGYMNAAFAYCAAGRHWETVKYAHLAHEATILDDGFYSSDVDTLKDLINDPESQTCWLRRERGRTLTPLD</sequence>
<organism evidence="3 4">
    <name type="scientific">Moelleriella libera RCEF 2490</name>
    <dbReference type="NCBI Taxonomy" id="1081109"/>
    <lineage>
        <taxon>Eukaryota</taxon>
        <taxon>Fungi</taxon>
        <taxon>Dikarya</taxon>
        <taxon>Ascomycota</taxon>
        <taxon>Pezizomycotina</taxon>
        <taxon>Sordariomycetes</taxon>
        <taxon>Hypocreomycetidae</taxon>
        <taxon>Hypocreales</taxon>
        <taxon>Clavicipitaceae</taxon>
        <taxon>Moelleriella</taxon>
    </lineage>
</organism>
<gene>
    <name evidence="3" type="ORF">AAL_07287</name>
</gene>
<dbReference type="InterPro" id="IPR001214">
    <property type="entry name" value="SET_dom"/>
</dbReference>
<dbReference type="AlphaFoldDB" id="A0A167XK95"/>
<dbReference type="Proteomes" id="UP000078544">
    <property type="component" value="Unassembled WGS sequence"/>
</dbReference>
<name>A0A167XK95_9HYPO</name>
<accession>A0A167XK95</accession>
<dbReference type="PANTHER" id="PTHR47332:SF6">
    <property type="entry name" value="SET DOMAIN-CONTAINING PROTEIN"/>
    <property type="match status" value="1"/>
</dbReference>
<dbReference type="OrthoDB" id="265717at2759"/>
<proteinExistence type="predicted"/>
<evidence type="ECO:0000313" key="3">
    <source>
        <dbReference type="EMBL" id="KZZ90186.1"/>
    </source>
</evidence>
<evidence type="ECO:0000259" key="2">
    <source>
        <dbReference type="PROSITE" id="PS50280"/>
    </source>
</evidence>
<evidence type="ECO:0000256" key="1">
    <source>
        <dbReference type="SAM" id="SignalP"/>
    </source>
</evidence>
<protein>
    <submittedName>
        <fullName evidence="3">SET domain protein</fullName>
    </submittedName>
</protein>
<dbReference type="Gene3D" id="2.170.270.10">
    <property type="entry name" value="SET domain"/>
    <property type="match status" value="1"/>
</dbReference>
<dbReference type="SUPFAM" id="SSF82199">
    <property type="entry name" value="SET domain"/>
    <property type="match status" value="1"/>
</dbReference>
<reference evidence="3 4" key="1">
    <citation type="journal article" date="2016" name="Genome Biol. Evol.">
        <title>Divergent and convergent evolution of fungal pathogenicity.</title>
        <authorList>
            <person name="Shang Y."/>
            <person name="Xiao G."/>
            <person name="Zheng P."/>
            <person name="Cen K."/>
            <person name="Zhan S."/>
            <person name="Wang C."/>
        </authorList>
    </citation>
    <scope>NUCLEOTIDE SEQUENCE [LARGE SCALE GENOMIC DNA]</scope>
    <source>
        <strain evidence="3 4">RCEF 2490</strain>
    </source>
</reference>
<feature type="chain" id="PRO_5007894450" evidence="1">
    <location>
        <begin position="21"/>
        <end position="400"/>
    </location>
</feature>
<keyword evidence="4" id="KW-1185">Reference proteome</keyword>
<dbReference type="STRING" id="1081109.A0A167XK95"/>
<dbReference type="PROSITE" id="PS50280">
    <property type="entry name" value="SET"/>
    <property type="match status" value="1"/>
</dbReference>
<feature type="domain" description="SET" evidence="2">
    <location>
        <begin position="107"/>
        <end position="251"/>
    </location>
</feature>
<dbReference type="PANTHER" id="PTHR47332">
    <property type="entry name" value="SET DOMAIN-CONTAINING PROTEIN 5"/>
    <property type="match status" value="1"/>
</dbReference>
<dbReference type="InterPro" id="IPR046341">
    <property type="entry name" value="SET_dom_sf"/>
</dbReference>
<dbReference type="EMBL" id="AZGY01000022">
    <property type="protein sequence ID" value="KZZ90186.1"/>
    <property type="molecule type" value="Genomic_DNA"/>
</dbReference>
<dbReference type="SMART" id="SM00317">
    <property type="entry name" value="SET"/>
    <property type="match status" value="1"/>
</dbReference>
<feature type="signal peptide" evidence="1">
    <location>
        <begin position="1"/>
        <end position="20"/>
    </location>
</feature>
<dbReference type="CDD" id="cd20071">
    <property type="entry name" value="SET_SMYD"/>
    <property type="match status" value="1"/>
</dbReference>
<dbReference type="InterPro" id="IPR053185">
    <property type="entry name" value="SET_domain_protein"/>
</dbReference>